<comment type="caution">
    <text evidence="15">The sequence shown here is derived from an EMBL/GenBank/DDBJ whole genome shotgun (WGS) entry which is preliminary data.</text>
</comment>
<feature type="transmembrane region" description="Helical" evidence="11">
    <location>
        <begin position="404"/>
        <end position="424"/>
    </location>
</feature>
<keyword evidence="10 11" id="KW-0472">Membrane</keyword>
<evidence type="ECO:0000256" key="4">
    <source>
        <dbReference type="ARBA" id="ARBA00022553"/>
    </source>
</evidence>
<evidence type="ECO:0000256" key="5">
    <source>
        <dbReference type="ARBA" id="ARBA00022597"/>
    </source>
</evidence>
<feature type="transmembrane region" description="Helical" evidence="11">
    <location>
        <begin position="217"/>
        <end position="247"/>
    </location>
</feature>
<keyword evidence="7" id="KW-0598">Phosphotransferase system</keyword>
<accession>A0A0R1V615</accession>
<feature type="transmembrane region" description="Helical" evidence="11">
    <location>
        <begin position="306"/>
        <end position="324"/>
    </location>
</feature>
<dbReference type="NCBIfam" id="TIGR00829">
    <property type="entry name" value="FRU"/>
    <property type="match status" value="1"/>
</dbReference>
<evidence type="ECO:0000256" key="6">
    <source>
        <dbReference type="ARBA" id="ARBA00022679"/>
    </source>
</evidence>
<feature type="domain" description="PTS EIIC type-2" evidence="14">
    <location>
        <begin position="139"/>
        <end position="475"/>
    </location>
</feature>
<dbReference type="InterPro" id="IPR016152">
    <property type="entry name" value="PTrfase/Anion_transptr"/>
</dbReference>
<feature type="transmembrane region" description="Helical" evidence="11">
    <location>
        <begin position="182"/>
        <end position="205"/>
    </location>
</feature>
<comment type="subcellular location">
    <subcellularLocation>
        <location evidence="1">Cell inner membrane</location>
        <topology evidence="1">Multi-pass membrane protein</topology>
    </subcellularLocation>
</comment>
<dbReference type="NCBIfam" id="TIGR01427">
    <property type="entry name" value="PTS_IIC_fructo"/>
    <property type="match status" value="1"/>
</dbReference>
<keyword evidence="2" id="KW-0813">Transport</keyword>
<evidence type="ECO:0000256" key="2">
    <source>
        <dbReference type="ARBA" id="ARBA00022448"/>
    </source>
</evidence>
<keyword evidence="3" id="KW-1003">Cell membrane</keyword>
<dbReference type="InterPro" id="IPR003353">
    <property type="entry name" value="PTS_IIB_fruc"/>
</dbReference>
<feature type="domain" description="PTS EIIB type-2" evidence="13">
    <location>
        <begin position="12"/>
        <end position="107"/>
    </location>
</feature>
<feature type="domain" description="PTS EIIA type-2" evidence="12">
    <location>
        <begin position="515"/>
        <end position="659"/>
    </location>
</feature>
<feature type="transmembrane region" description="Helical" evidence="11">
    <location>
        <begin position="444"/>
        <end position="465"/>
    </location>
</feature>
<evidence type="ECO:0000256" key="10">
    <source>
        <dbReference type="ARBA" id="ARBA00023136"/>
    </source>
</evidence>
<evidence type="ECO:0000256" key="11">
    <source>
        <dbReference type="SAM" id="Phobius"/>
    </source>
</evidence>
<dbReference type="PROSITE" id="PS51094">
    <property type="entry name" value="PTS_EIIA_TYPE_2"/>
    <property type="match status" value="1"/>
</dbReference>
<dbReference type="Pfam" id="PF02378">
    <property type="entry name" value="PTS_EIIC"/>
    <property type="match status" value="1"/>
</dbReference>
<dbReference type="Gene3D" id="3.40.930.10">
    <property type="entry name" value="Mannitol-specific EII, Chain A"/>
    <property type="match status" value="1"/>
</dbReference>
<dbReference type="InterPro" id="IPR036095">
    <property type="entry name" value="PTS_EIIB-like_sf"/>
</dbReference>
<evidence type="ECO:0000259" key="12">
    <source>
        <dbReference type="PROSITE" id="PS51094"/>
    </source>
</evidence>
<dbReference type="FunFam" id="3.40.50.2300:FF:000014">
    <property type="entry name" value="PTS system fructose-like transporter subunit IIB"/>
    <property type="match status" value="1"/>
</dbReference>
<evidence type="ECO:0000256" key="3">
    <source>
        <dbReference type="ARBA" id="ARBA00022475"/>
    </source>
</evidence>
<gene>
    <name evidence="15" type="ORF">FD50_GL000280</name>
</gene>
<evidence type="ECO:0000256" key="1">
    <source>
        <dbReference type="ARBA" id="ARBA00004429"/>
    </source>
</evidence>
<dbReference type="InterPro" id="IPR002178">
    <property type="entry name" value="PTS_EIIA_type-2_dom"/>
</dbReference>
<keyword evidence="6 15" id="KW-0808">Transferase</keyword>
<dbReference type="InterPro" id="IPR003352">
    <property type="entry name" value="PTS_EIIC"/>
</dbReference>
<evidence type="ECO:0000259" key="14">
    <source>
        <dbReference type="PROSITE" id="PS51104"/>
    </source>
</evidence>
<dbReference type="Pfam" id="PF02302">
    <property type="entry name" value="PTS_IIB"/>
    <property type="match status" value="1"/>
</dbReference>
<dbReference type="GO" id="GO:0005886">
    <property type="term" value="C:plasma membrane"/>
    <property type="evidence" value="ECO:0007669"/>
    <property type="project" value="UniProtKB-SubCell"/>
</dbReference>
<dbReference type="GO" id="GO:0009401">
    <property type="term" value="P:phosphoenolpyruvate-dependent sugar phosphotransferase system"/>
    <property type="evidence" value="ECO:0007669"/>
    <property type="project" value="UniProtKB-KW"/>
</dbReference>
<dbReference type="PROSITE" id="PS51104">
    <property type="entry name" value="PTS_EIIC_TYPE_2"/>
    <property type="match status" value="1"/>
</dbReference>
<dbReference type="InterPro" id="IPR006327">
    <property type="entry name" value="PTS_IIC_fruc"/>
</dbReference>
<keyword evidence="16" id="KW-1185">Reference proteome</keyword>
<organism evidence="15 16">
    <name type="scientific">Liquorilactobacillus satsumensis DSM 16230 = JCM 12392</name>
    <dbReference type="NCBI Taxonomy" id="1423801"/>
    <lineage>
        <taxon>Bacteria</taxon>
        <taxon>Bacillati</taxon>
        <taxon>Bacillota</taxon>
        <taxon>Bacilli</taxon>
        <taxon>Lactobacillales</taxon>
        <taxon>Lactobacillaceae</taxon>
        <taxon>Liquorilactobacillus</taxon>
    </lineage>
</organism>
<dbReference type="EMBL" id="AZFQ01000034">
    <property type="protein sequence ID" value="KRL99011.1"/>
    <property type="molecule type" value="Genomic_DNA"/>
</dbReference>
<dbReference type="PROSITE" id="PS51099">
    <property type="entry name" value="PTS_EIIB_TYPE_2"/>
    <property type="match status" value="1"/>
</dbReference>
<dbReference type="InterPro" id="IPR003501">
    <property type="entry name" value="PTS_EIIB_2/3"/>
</dbReference>
<dbReference type="InterPro" id="IPR013014">
    <property type="entry name" value="PTS_EIIC_2"/>
</dbReference>
<dbReference type="AlphaFoldDB" id="A0A0R1V615"/>
<dbReference type="GO" id="GO:0090563">
    <property type="term" value="F:protein-phosphocysteine-sugar phosphotransferase activity"/>
    <property type="evidence" value="ECO:0007669"/>
    <property type="project" value="TreeGrafter"/>
</dbReference>
<protein>
    <submittedName>
        <fullName evidence="15">Phosphotransferase system fructose-specific component IIB</fullName>
    </submittedName>
</protein>
<keyword evidence="9 11" id="KW-1133">Transmembrane helix</keyword>
<proteinExistence type="predicted"/>
<evidence type="ECO:0000313" key="15">
    <source>
        <dbReference type="EMBL" id="KRL99011.1"/>
    </source>
</evidence>
<sequence>MNGGVNMPKYNIVAATGCATGIAHTYMAQEALEQAAAEKGLTIKVETHGQTGVENQLTAADIAAADAVVVAADIDVDADRFAGKKLVLVPVARGIHEPSKLIERALSSDTPIYKATQATKKESKANNLQQANGSAVTKIYTSLMNGVSHMLPLVVAGGVLIAVSFFWGIYSADPKSSQYNQFAYMLNTIGSTTMNLMVPVFCAYIAEAISKRSGLIVGFATGMIAFNNGTGFLGAIVGGYLAGYTIIFLQKILKPLPDKEFRGLKAIFLYPVLGVFISGLIMWFISTPMKTINVGMMDFLKGMQNSDPLILGIIVGCMAASDFGGPINKAAYLTGTALLAQGNYYFMAGVSAACIAPPLATGFAVLMNPKAYSKDERSAGYVNFLLGSTHITEGAIPFAAKNPLLNIPAFMVGASIAAVLSYMSKIQVPAPHGGFIVLPLVNHPFLWVIYIVIGAAVSAVLLAIIAGRQAKKHGGVVAGGGMGIITGEVEENRSESTLQSAKEDQNQEFDNDLSEILKPENIFFNVSVKNQQEALRYLAEKAVKSGLSSSTESVFQKYVKREEEGSTGMENGIAIPHAQDAAIKSSSMMILKLKNPVSWNTFDGKPVDLIISFLIPVQDNGAHLRYLSSTAKLLMHQDFVAKLRSSKHSDEIVELFKKFSV</sequence>
<evidence type="ECO:0000259" key="13">
    <source>
        <dbReference type="PROSITE" id="PS51099"/>
    </source>
</evidence>
<dbReference type="STRING" id="1423801.FD50_GL000280"/>
<keyword evidence="5" id="KW-0762">Sugar transport</keyword>
<dbReference type="SUPFAM" id="SSF52794">
    <property type="entry name" value="PTS system IIB component-like"/>
    <property type="match status" value="1"/>
</dbReference>
<name>A0A0R1V615_9LACO</name>
<feature type="transmembrane region" description="Helical" evidence="11">
    <location>
        <begin position="267"/>
        <end position="285"/>
    </location>
</feature>
<evidence type="ECO:0000256" key="7">
    <source>
        <dbReference type="ARBA" id="ARBA00022683"/>
    </source>
</evidence>
<evidence type="ECO:0000256" key="9">
    <source>
        <dbReference type="ARBA" id="ARBA00022989"/>
    </source>
</evidence>
<dbReference type="Pfam" id="PF00359">
    <property type="entry name" value="PTS_EIIA_2"/>
    <property type="match status" value="1"/>
</dbReference>
<dbReference type="CDD" id="cd00211">
    <property type="entry name" value="PTS_IIA_fru"/>
    <property type="match status" value="1"/>
</dbReference>
<dbReference type="PANTHER" id="PTHR30505:SF28">
    <property type="entry name" value="PTS SYSTEM 2-O-ALPHA-MANNOSYL-D-GLYCERATE-SPECIFIC EIIABC COMPONENT"/>
    <property type="match status" value="1"/>
</dbReference>
<dbReference type="InterPro" id="IPR004715">
    <property type="entry name" value="PTS_IIA_fruc"/>
</dbReference>
<keyword evidence="4" id="KW-0597">Phosphoprotein</keyword>
<evidence type="ECO:0000313" key="16">
    <source>
        <dbReference type="Proteomes" id="UP000051166"/>
    </source>
</evidence>
<dbReference type="GO" id="GO:0005351">
    <property type="term" value="F:carbohydrate:proton symporter activity"/>
    <property type="evidence" value="ECO:0007669"/>
    <property type="project" value="InterPro"/>
</dbReference>
<dbReference type="GO" id="GO:0022877">
    <property type="term" value="F:protein-N(PI)-phosphohistidine-fructose phosphotransferase system transporter activity"/>
    <property type="evidence" value="ECO:0007669"/>
    <property type="project" value="InterPro"/>
</dbReference>
<feature type="transmembrane region" description="Helical" evidence="11">
    <location>
        <begin position="150"/>
        <end position="170"/>
    </location>
</feature>
<dbReference type="InterPro" id="IPR013011">
    <property type="entry name" value="PTS_EIIB_2"/>
</dbReference>
<dbReference type="PATRIC" id="fig|1423801.4.peg.287"/>
<evidence type="ECO:0000256" key="8">
    <source>
        <dbReference type="ARBA" id="ARBA00022692"/>
    </source>
</evidence>
<reference evidence="15 16" key="1">
    <citation type="journal article" date="2015" name="Genome Announc.">
        <title>Expanding the biotechnology potential of lactobacilli through comparative genomics of 213 strains and associated genera.</title>
        <authorList>
            <person name="Sun Z."/>
            <person name="Harris H.M."/>
            <person name="McCann A."/>
            <person name="Guo C."/>
            <person name="Argimon S."/>
            <person name="Zhang W."/>
            <person name="Yang X."/>
            <person name="Jeffery I.B."/>
            <person name="Cooney J.C."/>
            <person name="Kagawa T.F."/>
            <person name="Liu W."/>
            <person name="Song Y."/>
            <person name="Salvetti E."/>
            <person name="Wrobel A."/>
            <person name="Rasinkangas P."/>
            <person name="Parkhill J."/>
            <person name="Rea M.C."/>
            <person name="O'Sullivan O."/>
            <person name="Ritari J."/>
            <person name="Douillard F.P."/>
            <person name="Paul Ross R."/>
            <person name="Yang R."/>
            <person name="Briner A.E."/>
            <person name="Felis G.E."/>
            <person name="de Vos W.M."/>
            <person name="Barrangou R."/>
            <person name="Klaenhammer T.R."/>
            <person name="Caufield P.W."/>
            <person name="Cui Y."/>
            <person name="Zhang H."/>
            <person name="O'Toole P.W."/>
        </authorList>
    </citation>
    <scope>NUCLEOTIDE SEQUENCE [LARGE SCALE GENOMIC DNA]</scope>
    <source>
        <strain evidence="15 16">DSM 16230</strain>
    </source>
</reference>
<dbReference type="NCBIfam" id="TIGR00848">
    <property type="entry name" value="fruA"/>
    <property type="match status" value="1"/>
</dbReference>
<dbReference type="Proteomes" id="UP000051166">
    <property type="component" value="Unassembled WGS sequence"/>
</dbReference>
<keyword evidence="8 11" id="KW-0812">Transmembrane</keyword>
<dbReference type="PANTHER" id="PTHR30505">
    <property type="entry name" value="FRUCTOSE-LIKE PERMEASE"/>
    <property type="match status" value="1"/>
</dbReference>
<dbReference type="SUPFAM" id="SSF55804">
    <property type="entry name" value="Phoshotransferase/anion transport protein"/>
    <property type="match status" value="1"/>
</dbReference>
<dbReference type="InterPro" id="IPR050864">
    <property type="entry name" value="Bacterial_PTS_Sugar_Transport"/>
</dbReference>
<dbReference type="CDD" id="cd05569">
    <property type="entry name" value="PTS_IIB_fructose"/>
    <property type="match status" value="1"/>
</dbReference>
<dbReference type="Gene3D" id="3.40.50.2300">
    <property type="match status" value="1"/>
</dbReference>
<feature type="transmembrane region" description="Helical" evidence="11">
    <location>
        <begin position="344"/>
        <end position="367"/>
    </location>
</feature>